<name>A0A914ZAV6_9BILA</name>
<reference evidence="2" key="1">
    <citation type="submission" date="2022-11" db="UniProtKB">
        <authorList>
            <consortium name="WormBaseParasite"/>
        </authorList>
    </citation>
    <scope>IDENTIFICATION</scope>
</reference>
<protein>
    <submittedName>
        <fullName evidence="2">Uncharacterized protein</fullName>
    </submittedName>
</protein>
<dbReference type="AlphaFoldDB" id="A0A914ZAV6"/>
<evidence type="ECO:0000313" key="1">
    <source>
        <dbReference type="Proteomes" id="UP000887577"/>
    </source>
</evidence>
<dbReference type="WBParaSite" id="PSU_v2.g9452.t1">
    <property type="protein sequence ID" value="PSU_v2.g9452.t1"/>
    <property type="gene ID" value="PSU_v2.g9452"/>
</dbReference>
<proteinExistence type="predicted"/>
<evidence type="ECO:0000313" key="2">
    <source>
        <dbReference type="WBParaSite" id="PSU_v2.g9452.t1"/>
    </source>
</evidence>
<organism evidence="1 2">
    <name type="scientific">Panagrolaimus superbus</name>
    <dbReference type="NCBI Taxonomy" id="310955"/>
    <lineage>
        <taxon>Eukaryota</taxon>
        <taxon>Metazoa</taxon>
        <taxon>Ecdysozoa</taxon>
        <taxon>Nematoda</taxon>
        <taxon>Chromadorea</taxon>
        <taxon>Rhabditida</taxon>
        <taxon>Tylenchina</taxon>
        <taxon>Panagrolaimomorpha</taxon>
        <taxon>Panagrolaimoidea</taxon>
        <taxon>Panagrolaimidae</taxon>
        <taxon>Panagrolaimus</taxon>
    </lineage>
</organism>
<accession>A0A914ZAV6</accession>
<keyword evidence="1" id="KW-1185">Reference proteome</keyword>
<sequence>MADFETFDGTKSQKGLNSWKKFSKHLSSNFLINDYGLSKEKEERSSAKSSTLSLHIAAYENSMEVSNHSNSNFNSNFSENKNEGLKKNGLVKSWKIPRQNFSSSIIQNPFEFPRQQENEETKTPEIAQFKASQKLLKVSNKTSIGQHGIITHIVQQSDNQIPPPHGYGASNDNVFGSERALLERFKIPNMETLSLENRGSDFRTKKFIIELLHLHWYHETNRIVVTESRVANGYKLANELIAQNDLKEQQFLQVSNRGF</sequence>
<dbReference type="Proteomes" id="UP000887577">
    <property type="component" value="Unplaced"/>
</dbReference>